<comment type="similarity">
    <text evidence="1">Belongs to the SAPS family.</text>
</comment>
<feature type="compositionally biased region" description="Basic and acidic residues" evidence="2">
    <location>
        <begin position="781"/>
        <end position="793"/>
    </location>
</feature>
<gene>
    <name evidence="3" type="ORF">OsJ_16198</name>
</gene>
<feature type="region of interest" description="Disordered" evidence="2">
    <location>
        <begin position="625"/>
        <end position="648"/>
    </location>
</feature>
<dbReference type="EMBL" id="CM000141">
    <property type="protein sequence ID" value="EEE61708.1"/>
    <property type="molecule type" value="Genomic_DNA"/>
</dbReference>
<dbReference type="InterPro" id="IPR007587">
    <property type="entry name" value="SAPS"/>
</dbReference>
<feature type="region of interest" description="Disordered" evidence="2">
    <location>
        <begin position="688"/>
        <end position="738"/>
    </location>
</feature>
<feature type="compositionally biased region" description="Low complexity" evidence="2">
    <location>
        <begin position="626"/>
        <end position="643"/>
    </location>
</feature>
<dbReference type="InterPro" id="IPR016024">
    <property type="entry name" value="ARM-type_fold"/>
</dbReference>
<reference evidence="3" key="1">
    <citation type="journal article" date="2005" name="PLoS Biol.">
        <title>The genomes of Oryza sativa: a history of duplications.</title>
        <authorList>
            <person name="Yu J."/>
            <person name="Wang J."/>
            <person name="Lin W."/>
            <person name="Li S."/>
            <person name="Li H."/>
            <person name="Zhou J."/>
            <person name="Ni P."/>
            <person name="Dong W."/>
            <person name="Hu S."/>
            <person name="Zeng C."/>
            <person name="Zhang J."/>
            <person name="Zhang Y."/>
            <person name="Li R."/>
            <person name="Xu Z."/>
            <person name="Li S."/>
            <person name="Li X."/>
            <person name="Zheng H."/>
            <person name="Cong L."/>
            <person name="Lin L."/>
            <person name="Yin J."/>
            <person name="Geng J."/>
            <person name="Li G."/>
            <person name="Shi J."/>
            <person name="Liu J."/>
            <person name="Lv H."/>
            <person name="Li J."/>
            <person name="Wang J."/>
            <person name="Deng Y."/>
            <person name="Ran L."/>
            <person name="Shi X."/>
            <person name="Wang X."/>
            <person name="Wu Q."/>
            <person name="Li C."/>
            <person name="Ren X."/>
            <person name="Wang J."/>
            <person name="Wang X."/>
            <person name="Li D."/>
            <person name="Liu D."/>
            <person name="Zhang X."/>
            <person name="Ji Z."/>
            <person name="Zhao W."/>
            <person name="Sun Y."/>
            <person name="Zhang Z."/>
            <person name="Bao J."/>
            <person name="Han Y."/>
            <person name="Dong L."/>
            <person name="Ji J."/>
            <person name="Chen P."/>
            <person name="Wu S."/>
            <person name="Liu J."/>
            <person name="Xiao Y."/>
            <person name="Bu D."/>
            <person name="Tan J."/>
            <person name="Yang L."/>
            <person name="Ye C."/>
            <person name="Zhang J."/>
            <person name="Xu J."/>
            <person name="Zhou Y."/>
            <person name="Yu Y."/>
            <person name="Zhang B."/>
            <person name="Zhuang S."/>
            <person name="Wei H."/>
            <person name="Liu B."/>
            <person name="Lei M."/>
            <person name="Yu H."/>
            <person name="Li Y."/>
            <person name="Xu H."/>
            <person name="Wei S."/>
            <person name="He X."/>
            <person name="Fang L."/>
            <person name="Zhang Z."/>
            <person name="Zhang Y."/>
            <person name="Huang X."/>
            <person name="Su Z."/>
            <person name="Tong W."/>
            <person name="Li J."/>
            <person name="Tong Z."/>
            <person name="Li S."/>
            <person name="Ye J."/>
            <person name="Wang L."/>
            <person name="Fang L."/>
            <person name="Lei T."/>
            <person name="Chen C."/>
            <person name="Chen H."/>
            <person name="Xu Z."/>
            <person name="Li H."/>
            <person name="Huang H."/>
            <person name="Zhang F."/>
            <person name="Xu H."/>
            <person name="Li N."/>
            <person name="Zhao C."/>
            <person name="Li S."/>
            <person name="Dong L."/>
            <person name="Huang Y."/>
            <person name="Li L."/>
            <person name="Xi Y."/>
            <person name="Qi Q."/>
            <person name="Li W."/>
            <person name="Zhang B."/>
            <person name="Hu W."/>
            <person name="Zhang Y."/>
            <person name="Tian X."/>
            <person name="Jiao Y."/>
            <person name="Liang X."/>
            <person name="Jin J."/>
            <person name="Gao L."/>
            <person name="Zheng W."/>
            <person name="Hao B."/>
            <person name="Liu S."/>
            <person name="Wang W."/>
            <person name="Yuan L."/>
            <person name="Cao M."/>
            <person name="McDermott J."/>
            <person name="Samudrala R."/>
            <person name="Wang J."/>
            <person name="Wong G.K."/>
            <person name="Yang H."/>
        </authorList>
    </citation>
    <scope>NUCLEOTIDE SEQUENCE [LARGE SCALE GENOMIC DNA]</scope>
</reference>
<name>B9FCK3_ORYSJ</name>
<evidence type="ECO:0000256" key="2">
    <source>
        <dbReference type="SAM" id="MobiDB-lite"/>
    </source>
</evidence>
<dbReference type="GO" id="GO:0019903">
    <property type="term" value="F:protein phosphatase binding"/>
    <property type="evidence" value="ECO:0007669"/>
    <property type="project" value="InterPro"/>
</dbReference>
<accession>B9FCK3</accession>
<dbReference type="Proteomes" id="UP000007752">
    <property type="component" value="Chromosome 4"/>
</dbReference>
<dbReference type="Pfam" id="PF04499">
    <property type="entry name" value="SAPS"/>
    <property type="match status" value="2"/>
</dbReference>
<dbReference type="PANTHER" id="PTHR12634">
    <property type="entry name" value="SIT4 YEAST -ASSOCIATING PROTEIN-RELATED"/>
    <property type="match status" value="1"/>
</dbReference>
<feature type="compositionally biased region" description="Acidic residues" evidence="2">
    <location>
        <begin position="710"/>
        <end position="721"/>
    </location>
</feature>
<dbReference type="PANTHER" id="PTHR12634:SF20">
    <property type="entry name" value="SIT4 PHOSPHATASE-ASSOCIATED FAMILY PROTEIN"/>
    <property type="match status" value="1"/>
</dbReference>
<reference evidence="3" key="2">
    <citation type="submission" date="2008-12" db="EMBL/GenBank/DDBJ databases">
        <title>Improved gene annotation of the rice (Oryza sativa) genomes.</title>
        <authorList>
            <person name="Wang J."/>
            <person name="Li R."/>
            <person name="Fan W."/>
            <person name="Huang Q."/>
            <person name="Zhang J."/>
            <person name="Zhou Y."/>
            <person name="Hu Y."/>
            <person name="Zi S."/>
            <person name="Li J."/>
            <person name="Ni P."/>
            <person name="Zheng H."/>
            <person name="Zhang Y."/>
            <person name="Zhao M."/>
            <person name="Hao Q."/>
            <person name="McDermott J."/>
            <person name="Samudrala R."/>
            <person name="Kristiansen K."/>
            <person name="Wong G.K.-S."/>
        </authorList>
    </citation>
    <scope>NUCLEOTIDE SEQUENCE</scope>
</reference>
<feature type="region of interest" description="Disordered" evidence="2">
    <location>
        <begin position="759"/>
        <end position="805"/>
    </location>
</feature>
<evidence type="ECO:0000313" key="3">
    <source>
        <dbReference type="EMBL" id="EEE61708.1"/>
    </source>
</evidence>
<dbReference type="SUPFAM" id="SSF48371">
    <property type="entry name" value="ARM repeat"/>
    <property type="match status" value="1"/>
</dbReference>
<proteinExistence type="inferred from homology"/>
<organism evidence="3">
    <name type="scientific">Oryza sativa subsp. japonica</name>
    <name type="common">Rice</name>
    <dbReference type="NCBI Taxonomy" id="39947"/>
    <lineage>
        <taxon>Eukaryota</taxon>
        <taxon>Viridiplantae</taxon>
        <taxon>Streptophyta</taxon>
        <taxon>Embryophyta</taxon>
        <taxon>Tracheophyta</taxon>
        <taxon>Spermatophyta</taxon>
        <taxon>Magnoliopsida</taxon>
        <taxon>Liliopsida</taxon>
        <taxon>Poales</taxon>
        <taxon>Poaceae</taxon>
        <taxon>BOP clade</taxon>
        <taxon>Oryzoideae</taxon>
        <taxon>Oryzeae</taxon>
        <taxon>Oryzinae</taxon>
        <taxon>Oryza</taxon>
        <taxon>Oryza sativa</taxon>
    </lineage>
</organism>
<protein>
    <submittedName>
        <fullName evidence="3">Uncharacterized protein</fullName>
    </submittedName>
</protein>
<sequence length="805" mass="90222">MEVTQWYFKRPRKVHLGVTVAQPPPPRKKPAPPRNSKRCRWQVDTILDKENFKLEDLLDEDEIIQECKALNTRLINFLRDKVQVEQLLHYIVEEAPEDAEKKRIFRFPFVACEIFTCEVDVIMKTLVENEDLMDLLFSYLKPDRPHGTLLAGYFCKVVICLMLRKTLPFVNYVQGHPEIVSQLVDLIGITSIMEVLIRLIGADETMYSGYVDSMQWLDDIKVLEMIVDKFSSSDSPEVHANAAEILCAITRYAPPALATKISSASFVARLFHHAFEDSRPKSVLVHSLSVCISLLDPKRLVLASYQVFRSQLSHATLVTASPETVGGMLDSLGDLLKLLDVSSAENVLPTTYGVLQPPLGKQRLKIVEFISVLLSIGSEAAEIRLIHLGAIKRVIDLFFEYPFNNFLHHHVESIISSCLDSKQDQLICHVLDECKLVTRILEAEKNSALSIDLTKHTVPLEGRFTPRIGLVGHMTRISNKLIQLAKTNSIIQSHLQQNSGWAEWHAGTLTRCNAVENVYQWACGRPTTLQDRGRDSDEEDFRDRDYDVAALASNLSQASKYGIYSYEDIDEDQVPHERDDEDVYFDDESAEVVISSLRLGDEHDSNSLFTNSNWFAFGEDKALNGEVNPEASPSPNSEISSPNVDDENDEVILTEVTDGRKGSESLLAVDLNEESSHTGLTNVSIDKLEDDIRPPTPDVKESPPEFVEWREEEAEPADVPENDTAVPNGEVGSVDQMDGIEDVMSGTTELRVEKEIEVLSGTSVPESTIGELLPGSTEISTTRHPEPVDDRNPMEPPMGEQKAES</sequence>
<dbReference type="AlphaFoldDB" id="B9FCK3"/>
<feature type="compositionally biased region" description="Basic and acidic residues" evidence="2">
    <location>
        <begin position="688"/>
        <end position="709"/>
    </location>
</feature>
<evidence type="ECO:0000256" key="1">
    <source>
        <dbReference type="ARBA" id="ARBA00006180"/>
    </source>
</evidence>